<evidence type="ECO:0000313" key="2">
    <source>
        <dbReference type="EMBL" id="MBA2892285.1"/>
    </source>
</evidence>
<evidence type="ECO:0000313" key="3">
    <source>
        <dbReference type="Proteomes" id="UP000530928"/>
    </source>
</evidence>
<organism evidence="2 3">
    <name type="scientific">Nonomuraea soli</name>
    <dbReference type="NCBI Taxonomy" id="1032476"/>
    <lineage>
        <taxon>Bacteria</taxon>
        <taxon>Bacillati</taxon>
        <taxon>Actinomycetota</taxon>
        <taxon>Actinomycetes</taxon>
        <taxon>Streptosporangiales</taxon>
        <taxon>Streptosporangiaceae</taxon>
        <taxon>Nonomuraea</taxon>
    </lineage>
</organism>
<dbReference type="PROSITE" id="PS51819">
    <property type="entry name" value="VOC"/>
    <property type="match status" value="1"/>
</dbReference>
<dbReference type="InterPro" id="IPR037523">
    <property type="entry name" value="VOC_core"/>
</dbReference>
<dbReference type="EMBL" id="JACDUR010000003">
    <property type="protein sequence ID" value="MBA2892285.1"/>
    <property type="molecule type" value="Genomic_DNA"/>
</dbReference>
<dbReference type="Gene3D" id="3.10.180.10">
    <property type="entry name" value="2,3-Dihydroxybiphenyl 1,2-Dioxygenase, domain 1"/>
    <property type="match status" value="1"/>
</dbReference>
<gene>
    <name evidence="2" type="ORF">HNR30_003626</name>
</gene>
<name>A0A7W0HQV7_9ACTN</name>
<dbReference type="GO" id="GO:0051213">
    <property type="term" value="F:dioxygenase activity"/>
    <property type="evidence" value="ECO:0007669"/>
    <property type="project" value="UniProtKB-KW"/>
</dbReference>
<dbReference type="Pfam" id="PF00903">
    <property type="entry name" value="Glyoxalase"/>
    <property type="match status" value="1"/>
</dbReference>
<dbReference type="GO" id="GO:0016829">
    <property type="term" value="F:lyase activity"/>
    <property type="evidence" value="ECO:0007669"/>
    <property type="project" value="UniProtKB-KW"/>
</dbReference>
<evidence type="ECO:0000259" key="1">
    <source>
        <dbReference type="PROSITE" id="PS51819"/>
    </source>
</evidence>
<comment type="caution">
    <text evidence="2">The sequence shown here is derived from an EMBL/GenBank/DDBJ whole genome shotgun (WGS) entry which is preliminary data.</text>
</comment>
<accession>A0A7W0HQV7</accession>
<dbReference type="PANTHER" id="PTHR36437:SF2">
    <property type="entry name" value="GLYOXALASE_BLEOMYCIN RESISTANCE PROTEIN_DIOXYGENASE"/>
    <property type="match status" value="1"/>
</dbReference>
<protein>
    <submittedName>
        <fullName evidence="2">Catechol 2,3-dioxygenase-like lactoylglutathione lyase family enzyme</fullName>
    </submittedName>
</protein>
<dbReference type="Proteomes" id="UP000530928">
    <property type="component" value="Unassembled WGS sequence"/>
</dbReference>
<dbReference type="AlphaFoldDB" id="A0A7W0HQV7"/>
<feature type="domain" description="VOC" evidence="1">
    <location>
        <begin position="2"/>
        <end position="119"/>
    </location>
</feature>
<keyword evidence="2" id="KW-0456">Lyase</keyword>
<sequence>MQFISVVSVPVSDQVRARDFYLDKLGFRLLAESTFGDELRWIQVGIPGAQTSLTLVNWFDEMPPGSLRGLVIDCEDLEKEYQALTERGVTFLGPPSRQPGGLFAILSDPDGNLISLRQTGS</sequence>
<keyword evidence="2" id="KW-0223">Dioxygenase</keyword>
<keyword evidence="2" id="KW-0560">Oxidoreductase</keyword>
<dbReference type="InterPro" id="IPR004360">
    <property type="entry name" value="Glyas_Fos-R_dOase_dom"/>
</dbReference>
<dbReference type="SUPFAM" id="SSF54593">
    <property type="entry name" value="Glyoxalase/Bleomycin resistance protein/Dihydroxybiphenyl dioxygenase"/>
    <property type="match status" value="1"/>
</dbReference>
<dbReference type="RefSeq" id="WP_181610985.1">
    <property type="nucleotide sequence ID" value="NZ_BAABAM010000002.1"/>
</dbReference>
<dbReference type="PANTHER" id="PTHR36437">
    <property type="entry name" value="GLYOXALASE/BLEOMYCIN RESISTANCE PROTEIN/DIOXYGENASE"/>
    <property type="match status" value="1"/>
</dbReference>
<proteinExistence type="predicted"/>
<keyword evidence="3" id="KW-1185">Reference proteome</keyword>
<reference evidence="2 3" key="1">
    <citation type="submission" date="2020-07" db="EMBL/GenBank/DDBJ databases">
        <title>Genomic Encyclopedia of Type Strains, Phase IV (KMG-IV): sequencing the most valuable type-strain genomes for metagenomic binning, comparative biology and taxonomic classification.</title>
        <authorList>
            <person name="Goeker M."/>
        </authorList>
    </citation>
    <scope>NUCLEOTIDE SEQUENCE [LARGE SCALE GENOMIC DNA]</scope>
    <source>
        <strain evidence="2 3">DSM 45533</strain>
    </source>
</reference>
<dbReference type="InterPro" id="IPR029068">
    <property type="entry name" value="Glyas_Bleomycin-R_OHBP_Dase"/>
</dbReference>